<comment type="caution">
    <text evidence="1">The sequence shown here is derived from an EMBL/GenBank/DDBJ whole genome shotgun (WGS) entry which is preliminary data.</text>
</comment>
<sequence length="66" mass="7928">MWVEFNQTKCLVCEYLTPRQFIYRSCSILKAWTKKVEKTFCAYSCKKRWGKALGQQDPTLHKHLEK</sequence>
<evidence type="ECO:0000313" key="2">
    <source>
        <dbReference type="Proteomes" id="UP000815325"/>
    </source>
</evidence>
<dbReference type="EMBL" id="MU071269">
    <property type="protein sequence ID" value="KAF5826158.1"/>
    <property type="molecule type" value="Genomic_DNA"/>
</dbReference>
<evidence type="ECO:0000313" key="1">
    <source>
        <dbReference type="EMBL" id="KAF5826158.1"/>
    </source>
</evidence>
<gene>
    <name evidence="1" type="ORF">DUNSADRAFT_4492</name>
</gene>
<dbReference type="Proteomes" id="UP000815325">
    <property type="component" value="Unassembled WGS sequence"/>
</dbReference>
<evidence type="ECO:0008006" key="3">
    <source>
        <dbReference type="Google" id="ProtNLM"/>
    </source>
</evidence>
<keyword evidence="2" id="KW-1185">Reference proteome</keyword>
<organism evidence="1 2">
    <name type="scientific">Dunaliella salina</name>
    <name type="common">Green alga</name>
    <name type="synonym">Protococcus salinus</name>
    <dbReference type="NCBI Taxonomy" id="3046"/>
    <lineage>
        <taxon>Eukaryota</taxon>
        <taxon>Viridiplantae</taxon>
        <taxon>Chlorophyta</taxon>
        <taxon>core chlorophytes</taxon>
        <taxon>Chlorophyceae</taxon>
        <taxon>CS clade</taxon>
        <taxon>Chlamydomonadales</taxon>
        <taxon>Dunaliellaceae</taxon>
        <taxon>Dunaliella</taxon>
    </lineage>
</organism>
<protein>
    <recommendedName>
        <fullName evidence="3">MYM-type domain-containing protein</fullName>
    </recommendedName>
</protein>
<accession>A0ABQ7FUS2</accession>
<name>A0ABQ7FUS2_DUNSA</name>
<reference evidence="1" key="1">
    <citation type="submission" date="2017-08" db="EMBL/GenBank/DDBJ databases">
        <authorList>
            <person name="Polle J.E."/>
            <person name="Barry K."/>
            <person name="Cushman J."/>
            <person name="Schmutz J."/>
            <person name="Tran D."/>
            <person name="Hathwaick L.T."/>
            <person name="Yim W.C."/>
            <person name="Jenkins J."/>
            <person name="Mckie-Krisberg Z.M."/>
            <person name="Prochnik S."/>
            <person name="Lindquist E."/>
            <person name="Dockter R.B."/>
            <person name="Adam C."/>
            <person name="Molina H."/>
            <person name="Bunkerborg J."/>
            <person name="Jin E."/>
            <person name="Buchheim M."/>
            <person name="Magnuson J."/>
        </authorList>
    </citation>
    <scope>NUCLEOTIDE SEQUENCE</scope>
    <source>
        <strain evidence="1">CCAP 19/18</strain>
    </source>
</reference>
<proteinExistence type="predicted"/>